<dbReference type="Pfam" id="PF01227">
    <property type="entry name" value="GTP_cyclohydroI"/>
    <property type="match status" value="1"/>
</dbReference>
<evidence type="ECO:0000256" key="3">
    <source>
        <dbReference type="ARBA" id="ARBA00022563"/>
    </source>
</evidence>
<dbReference type="RefSeq" id="WP_197006993.1">
    <property type="nucleotide sequence ID" value="NZ_BONS01000005.1"/>
</dbReference>
<keyword evidence="5" id="KW-0862">Zinc</keyword>
<dbReference type="PANTHER" id="PTHR11109">
    <property type="entry name" value="GTP CYCLOHYDROLASE I"/>
    <property type="match status" value="1"/>
</dbReference>
<name>A0A8J7GMF1_9ACTN</name>
<comment type="catalytic activity">
    <reaction evidence="1 5">
        <text>GTP + H2O = 7,8-dihydroneopterin 3'-triphosphate + formate + H(+)</text>
        <dbReference type="Rhea" id="RHEA:17473"/>
        <dbReference type="ChEBI" id="CHEBI:15377"/>
        <dbReference type="ChEBI" id="CHEBI:15378"/>
        <dbReference type="ChEBI" id="CHEBI:15740"/>
        <dbReference type="ChEBI" id="CHEBI:37565"/>
        <dbReference type="ChEBI" id="CHEBI:58462"/>
        <dbReference type="EC" id="3.5.4.16"/>
    </reaction>
</comment>
<dbReference type="EC" id="3.5.4.16" evidence="5"/>
<feature type="domain" description="GTP cyclohydrolase I" evidence="6">
    <location>
        <begin position="32"/>
        <end position="203"/>
    </location>
</feature>
<dbReference type="GO" id="GO:0046654">
    <property type="term" value="P:tetrahydrofolate biosynthetic process"/>
    <property type="evidence" value="ECO:0007669"/>
    <property type="project" value="UniProtKB-UniRule"/>
</dbReference>
<evidence type="ECO:0000259" key="6">
    <source>
        <dbReference type="Pfam" id="PF01227"/>
    </source>
</evidence>
<evidence type="ECO:0000256" key="4">
    <source>
        <dbReference type="ARBA" id="ARBA00022801"/>
    </source>
</evidence>
<evidence type="ECO:0000256" key="2">
    <source>
        <dbReference type="ARBA" id="ARBA00005080"/>
    </source>
</evidence>
<keyword evidence="5" id="KW-0342">GTP-binding</keyword>
<gene>
    <name evidence="5" type="primary">folE</name>
    <name evidence="7" type="ORF">IW245_006649</name>
</gene>
<dbReference type="FunFam" id="3.30.1130.10:FF:000001">
    <property type="entry name" value="GTP cyclohydrolase 1"/>
    <property type="match status" value="1"/>
</dbReference>
<dbReference type="PANTHER" id="PTHR11109:SF7">
    <property type="entry name" value="GTP CYCLOHYDROLASE 1"/>
    <property type="match status" value="1"/>
</dbReference>
<evidence type="ECO:0000256" key="1">
    <source>
        <dbReference type="ARBA" id="ARBA00001052"/>
    </source>
</evidence>
<keyword evidence="5" id="KW-0547">Nucleotide-binding</keyword>
<comment type="subunit">
    <text evidence="5">Homopolymer.</text>
</comment>
<keyword evidence="8" id="KW-1185">Reference proteome</keyword>
<dbReference type="InterPro" id="IPR043133">
    <property type="entry name" value="GTP-CH-I_C/QueF"/>
</dbReference>
<comment type="similarity">
    <text evidence="5">Belongs to the GTP cyclohydrolase I family.</text>
</comment>
<dbReference type="EMBL" id="JADOUF010000001">
    <property type="protein sequence ID" value="MBG6140455.1"/>
    <property type="molecule type" value="Genomic_DNA"/>
</dbReference>
<dbReference type="UniPathway" id="UPA00848">
    <property type="reaction ID" value="UER00151"/>
</dbReference>
<dbReference type="GO" id="GO:0006730">
    <property type="term" value="P:one-carbon metabolic process"/>
    <property type="evidence" value="ECO:0007669"/>
    <property type="project" value="UniProtKB-UniRule"/>
</dbReference>
<protein>
    <recommendedName>
        <fullName evidence="5">GTP cyclohydrolase 1</fullName>
        <ecNumber evidence="5">3.5.4.16</ecNumber>
    </recommendedName>
    <alternativeName>
        <fullName evidence="5">GTP cyclohydrolase I</fullName>
        <shortName evidence="5">GTP-CH-I</shortName>
    </alternativeName>
</protein>
<proteinExistence type="inferred from homology"/>
<comment type="caution">
    <text evidence="7">The sequence shown here is derived from an EMBL/GenBank/DDBJ whole genome shotgun (WGS) entry which is preliminary data.</text>
</comment>
<evidence type="ECO:0000313" key="7">
    <source>
        <dbReference type="EMBL" id="MBG6140455.1"/>
    </source>
</evidence>
<dbReference type="InterPro" id="IPR001474">
    <property type="entry name" value="GTP_CycHdrlase_I"/>
</dbReference>
<dbReference type="AlphaFoldDB" id="A0A8J7GMF1"/>
<comment type="pathway">
    <text evidence="2 5">Cofactor biosynthesis; 7,8-dihydroneopterin triphosphate biosynthesis; 7,8-dihydroneopterin triphosphate from GTP: step 1/1.</text>
</comment>
<dbReference type="HAMAP" id="MF_00223">
    <property type="entry name" value="FolE"/>
    <property type="match status" value="1"/>
</dbReference>
<reference evidence="7" key="1">
    <citation type="submission" date="2020-11" db="EMBL/GenBank/DDBJ databases">
        <title>Sequencing the genomes of 1000 actinobacteria strains.</title>
        <authorList>
            <person name="Klenk H.-P."/>
        </authorList>
    </citation>
    <scope>NUCLEOTIDE SEQUENCE</scope>
    <source>
        <strain evidence="7">DSM 45356</strain>
    </source>
</reference>
<dbReference type="Proteomes" id="UP000622552">
    <property type="component" value="Unassembled WGS sequence"/>
</dbReference>
<keyword evidence="4 5" id="KW-0378">Hydrolase</keyword>
<feature type="binding site" evidence="5">
    <location>
        <position position="168"/>
    </location>
    <ligand>
        <name>Zn(2+)</name>
        <dbReference type="ChEBI" id="CHEBI:29105"/>
    </ligand>
</feature>
<dbReference type="GO" id="GO:0005737">
    <property type="term" value="C:cytoplasm"/>
    <property type="evidence" value="ECO:0007669"/>
    <property type="project" value="TreeGrafter"/>
</dbReference>
<dbReference type="SUPFAM" id="SSF55620">
    <property type="entry name" value="Tetrahydrobiopterin biosynthesis enzymes-like"/>
    <property type="match status" value="1"/>
</dbReference>
<dbReference type="InterPro" id="IPR020602">
    <property type="entry name" value="GTP_CycHdrlase_I_dom"/>
</dbReference>
<sequence>MVDLLTRPDQRGVHVYSAGDSRLGGRDRTRATEAAAEFLAALGVPLDGEHTERTAERMTDAYLEMLTPRDTELTTFPNSGGNRELVIERQIRFTSLCAHHMLPFIGVAHVGYIPGERLLGLSKIARLVELFSRRPQVQEDLVAGIAGWLDDNLATPGVGVVASAVHLCMTERGARAHGTTTVTSAYRGTLLEDRTVRGEFLALAGTISAEWSL</sequence>
<feature type="binding site" evidence="5">
    <location>
        <position position="100"/>
    </location>
    <ligand>
        <name>Zn(2+)</name>
        <dbReference type="ChEBI" id="CHEBI:29105"/>
    </ligand>
</feature>
<organism evidence="7 8">
    <name type="scientific">Longispora fulva</name>
    <dbReference type="NCBI Taxonomy" id="619741"/>
    <lineage>
        <taxon>Bacteria</taxon>
        <taxon>Bacillati</taxon>
        <taxon>Actinomycetota</taxon>
        <taxon>Actinomycetes</taxon>
        <taxon>Micromonosporales</taxon>
        <taxon>Micromonosporaceae</taxon>
        <taxon>Longispora</taxon>
    </lineage>
</organism>
<keyword evidence="5" id="KW-0479">Metal-binding</keyword>
<evidence type="ECO:0000313" key="8">
    <source>
        <dbReference type="Proteomes" id="UP000622552"/>
    </source>
</evidence>
<dbReference type="GO" id="GO:0008270">
    <property type="term" value="F:zinc ion binding"/>
    <property type="evidence" value="ECO:0007669"/>
    <property type="project" value="UniProtKB-UniRule"/>
</dbReference>
<accession>A0A8J7GMF1</accession>
<feature type="binding site" evidence="5">
    <location>
        <position position="97"/>
    </location>
    <ligand>
        <name>Zn(2+)</name>
        <dbReference type="ChEBI" id="CHEBI:29105"/>
    </ligand>
</feature>
<keyword evidence="3 5" id="KW-0554">One-carbon metabolism</keyword>
<dbReference type="GO" id="GO:0003934">
    <property type="term" value="F:GTP cyclohydrolase I activity"/>
    <property type="evidence" value="ECO:0007669"/>
    <property type="project" value="UniProtKB-UniRule"/>
</dbReference>
<dbReference type="GO" id="GO:0006729">
    <property type="term" value="P:tetrahydrobiopterin biosynthetic process"/>
    <property type="evidence" value="ECO:0007669"/>
    <property type="project" value="TreeGrafter"/>
</dbReference>
<dbReference type="NCBIfam" id="NF006826">
    <property type="entry name" value="PRK09347.1-3"/>
    <property type="match status" value="1"/>
</dbReference>
<evidence type="ECO:0000256" key="5">
    <source>
        <dbReference type="HAMAP-Rule" id="MF_00223"/>
    </source>
</evidence>
<dbReference type="Gene3D" id="3.30.1130.10">
    <property type="match status" value="1"/>
</dbReference>
<dbReference type="GO" id="GO:0005525">
    <property type="term" value="F:GTP binding"/>
    <property type="evidence" value="ECO:0007669"/>
    <property type="project" value="UniProtKB-KW"/>
</dbReference>